<dbReference type="AlphaFoldDB" id="K1RC73"/>
<comment type="caution">
    <text evidence="1">The sequence shown here is derived from an EMBL/GenBank/DDBJ whole genome shotgun (WGS) entry which is preliminary data.</text>
</comment>
<gene>
    <name evidence="1" type="ORF">OBE_18059</name>
</gene>
<feature type="non-terminal residue" evidence="1">
    <location>
        <position position="1"/>
    </location>
</feature>
<dbReference type="EMBL" id="AJWZ01012050">
    <property type="protein sequence ID" value="EKC43323.1"/>
    <property type="molecule type" value="Genomic_DNA"/>
</dbReference>
<evidence type="ECO:0000313" key="1">
    <source>
        <dbReference type="EMBL" id="EKC43323.1"/>
    </source>
</evidence>
<proteinExistence type="predicted"/>
<reference evidence="1" key="1">
    <citation type="journal article" date="2013" name="Environ. Microbiol.">
        <title>Microbiota from the distal guts of lean and obese adolescents exhibit partial functional redundancy besides clear differences in community structure.</title>
        <authorList>
            <person name="Ferrer M."/>
            <person name="Ruiz A."/>
            <person name="Lanza F."/>
            <person name="Haange S.B."/>
            <person name="Oberbach A."/>
            <person name="Till H."/>
            <person name="Bargiela R."/>
            <person name="Campoy C."/>
            <person name="Segura M.T."/>
            <person name="Richter M."/>
            <person name="von Bergen M."/>
            <person name="Seifert J."/>
            <person name="Suarez A."/>
        </authorList>
    </citation>
    <scope>NUCLEOTIDE SEQUENCE</scope>
</reference>
<name>K1RC73_9ZZZZ</name>
<evidence type="ECO:0008006" key="2">
    <source>
        <dbReference type="Google" id="ProtNLM"/>
    </source>
</evidence>
<organism evidence="1">
    <name type="scientific">human gut metagenome</name>
    <dbReference type="NCBI Taxonomy" id="408170"/>
    <lineage>
        <taxon>unclassified sequences</taxon>
        <taxon>metagenomes</taxon>
        <taxon>organismal metagenomes</taxon>
    </lineage>
</organism>
<sequence>RIAAEDGRQLILSTCYGSGKDGRLLIIAAEN</sequence>
<accession>K1RC73</accession>
<protein>
    <recommendedName>
        <fullName evidence="2">Sortase</fullName>
    </recommendedName>
</protein>